<dbReference type="AlphaFoldDB" id="A0A371I243"/>
<evidence type="ECO:0000313" key="2">
    <source>
        <dbReference type="Proteomes" id="UP000257109"/>
    </source>
</evidence>
<feature type="non-terminal residue" evidence="1">
    <location>
        <position position="1"/>
    </location>
</feature>
<sequence>MKTGRAGWGEGERKKGGGWGSLGHQDICILRFFMNHVVTHLKIKEIIKRQCLLVHSGVAQCHHVRGFHIYSNDPRSTHSIELIIGYVDVAFLELFCDFQPCDNDSCQFTLEYTKDASYACQWTLIRGVEDVFILKRFSSYFNSYLISGWSQTKLMLETSRERH</sequence>
<organism evidence="1 2">
    <name type="scientific">Mucuna pruriens</name>
    <name type="common">Velvet bean</name>
    <name type="synonym">Dolichos pruriens</name>
    <dbReference type="NCBI Taxonomy" id="157652"/>
    <lineage>
        <taxon>Eukaryota</taxon>
        <taxon>Viridiplantae</taxon>
        <taxon>Streptophyta</taxon>
        <taxon>Embryophyta</taxon>
        <taxon>Tracheophyta</taxon>
        <taxon>Spermatophyta</taxon>
        <taxon>Magnoliopsida</taxon>
        <taxon>eudicotyledons</taxon>
        <taxon>Gunneridae</taxon>
        <taxon>Pentapetalae</taxon>
        <taxon>rosids</taxon>
        <taxon>fabids</taxon>
        <taxon>Fabales</taxon>
        <taxon>Fabaceae</taxon>
        <taxon>Papilionoideae</taxon>
        <taxon>50 kb inversion clade</taxon>
        <taxon>NPAAA clade</taxon>
        <taxon>indigoferoid/millettioid clade</taxon>
        <taxon>Phaseoleae</taxon>
        <taxon>Mucuna</taxon>
    </lineage>
</organism>
<proteinExistence type="predicted"/>
<accession>A0A371I243</accession>
<reference evidence="1" key="1">
    <citation type="submission" date="2018-05" db="EMBL/GenBank/DDBJ databases">
        <title>Draft genome of Mucuna pruriens seed.</title>
        <authorList>
            <person name="Nnadi N.E."/>
            <person name="Vos R."/>
            <person name="Hasami M.H."/>
            <person name="Devisetty U.K."/>
            <person name="Aguiy J.C."/>
        </authorList>
    </citation>
    <scope>NUCLEOTIDE SEQUENCE [LARGE SCALE GENOMIC DNA]</scope>
    <source>
        <strain evidence="1">JCA_2017</strain>
    </source>
</reference>
<evidence type="ECO:0000313" key="1">
    <source>
        <dbReference type="EMBL" id="RDY09095.1"/>
    </source>
</evidence>
<protein>
    <submittedName>
        <fullName evidence="1">Uncharacterized protein</fullName>
    </submittedName>
</protein>
<dbReference type="EMBL" id="QJKJ01001127">
    <property type="protein sequence ID" value="RDY09095.1"/>
    <property type="molecule type" value="Genomic_DNA"/>
</dbReference>
<dbReference type="Proteomes" id="UP000257109">
    <property type="component" value="Unassembled WGS sequence"/>
</dbReference>
<comment type="caution">
    <text evidence="1">The sequence shown here is derived from an EMBL/GenBank/DDBJ whole genome shotgun (WGS) entry which is preliminary data.</text>
</comment>
<keyword evidence="2" id="KW-1185">Reference proteome</keyword>
<name>A0A371I243_MUCPR</name>
<gene>
    <name evidence="1" type="ORF">CR513_06591</name>
</gene>